<accession>M8DDL2</accession>
<dbReference type="Proteomes" id="UP000013242">
    <property type="component" value="Unassembled WGS sequence"/>
</dbReference>
<sequence>MITQDGINFIYNTLKNGLCKAQVLVNGQYKDINVQKVEVTNNSIKIFVYVDETVAGQITQYRLITVDGKTFLTRSENITKDNTRGLLTVFEIKLQEV</sequence>
<dbReference type="RefSeq" id="WP_004404184.1">
    <property type="nucleotide sequence ID" value="NZ_KB731305.1"/>
</dbReference>
<keyword evidence="2" id="KW-1185">Reference proteome</keyword>
<dbReference type="EMBL" id="AMYG01000057">
    <property type="protein sequence ID" value="EMT38127.1"/>
    <property type="molecule type" value="Genomic_DNA"/>
</dbReference>
<comment type="caution">
    <text evidence="1">The sequence shown here is derived from an EMBL/GenBank/DDBJ whole genome shotgun (WGS) entry which is preliminary data.</text>
</comment>
<evidence type="ECO:0000313" key="1">
    <source>
        <dbReference type="EMBL" id="EMT38127.1"/>
    </source>
</evidence>
<organism evidence="1 2">
    <name type="scientific">Thermoanaerobacter thermohydrosulfuricus WC1</name>
    <dbReference type="NCBI Taxonomy" id="1198630"/>
    <lineage>
        <taxon>Bacteria</taxon>
        <taxon>Bacillati</taxon>
        <taxon>Bacillota</taxon>
        <taxon>Clostridia</taxon>
        <taxon>Thermoanaerobacterales</taxon>
        <taxon>Thermoanaerobacteraceae</taxon>
        <taxon>Thermoanaerobacter</taxon>
    </lineage>
</organism>
<protein>
    <submittedName>
        <fullName evidence="1">Uncharacterized protein</fullName>
    </submittedName>
</protein>
<dbReference type="PATRIC" id="fig|1198630.3.peg.2355"/>
<dbReference type="HOGENOM" id="CLU_2345757_0_0_9"/>
<dbReference type="AlphaFoldDB" id="M8DDL2"/>
<proteinExistence type="predicted"/>
<gene>
    <name evidence="1" type="ORF">TthWC1_2355</name>
</gene>
<name>M8DDL2_THETY</name>
<evidence type="ECO:0000313" key="2">
    <source>
        <dbReference type="Proteomes" id="UP000013242"/>
    </source>
</evidence>
<reference evidence="1 2" key="1">
    <citation type="journal article" date="2013" name="PLoS ONE">
        <title>Genomic Evaluation of Thermoanaerobacter spp. for the Construction of Designer Co-Cultures to Improve Lignocellulosic Biofuel Production.</title>
        <authorList>
            <person name="Verbeke T.J."/>
            <person name="Zhang X."/>
            <person name="Henrissat B."/>
            <person name="Spicer V."/>
            <person name="Rydzak T."/>
            <person name="Krokhin O.V."/>
            <person name="Fristensky B."/>
            <person name="Levin D.B."/>
            <person name="Sparling R."/>
        </authorList>
    </citation>
    <scope>NUCLEOTIDE SEQUENCE [LARGE SCALE GENOMIC DNA]</scope>
    <source>
        <strain evidence="1 2">WC1</strain>
    </source>
</reference>